<gene>
    <name evidence="2" type="ORF">LCGC14_0492150</name>
</gene>
<comment type="caution">
    <text evidence="2">The sequence shown here is derived from an EMBL/GenBank/DDBJ whole genome shotgun (WGS) entry which is preliminary data.</text>
</comment>
<evidence type="ECO:0000259" key="1">
    <source>
        <dbReference type="SMART" id="SM00849"/>
    </source>
</evidence>
<accession>A0A0F9S6C4</accession>
<dbReference type="InterPro" id="IPR050855">
    <property type="entry name" value="NDM-1-like"/>
</dbReference>
<dbReference type="Gene3D" id="3.60.15.10">
    <property type="entry name" value="Ribonuclease Z/Hydroxyacylglutathione hydrolase-like"/>
    <property type="match status" value="1"/>
</dbReference>
<proteinExistence type="predicted"/>
<dbReference type="SMART" id="SM00849">
    <property type="entry name" value="Lactamase_B"/>
    <property type="match status" value="1"/>
</dbReference>
<dbReference type="PANTHER" id="PTHR42951">
    <property type="entry name" value="METALLO-BETA-LACTAMASE DOMAIN-CONTAINING"/>
    <property type="match status" value="1"/>
</dbReference>
<reference evidence="2" key="1">
    <citation type="journal article" date="2015" name="Nature">
        <title>Complex archaea that bridge the gap between prokaryotes and eukaryotes.</title>
        <authorList>
            <person name="Spang A."/>
            <person name="Saw J.H."/>
            <person name="Jorgensen S.L."/>
            <person name="Zaremba-Niedzwiedzka K."/>
            <person name="Martijn J."/>
            <person name="Lind A.E."/>
            <person name="van Eijk R."/>
            <person name="Schleper C."/>
            <person name="Guy L."/>
            <person name="Ettema T.J."/>
        </authorList>
    </citation>
    <scope>NUCLEOTIDE SEQUENCE</scope>
</reference>
<dbReference type="AlphaFoldDB" id="A0A0F9S6C4"/>
<evidence type="ECO:0000313" key="2">
    <source>
        <dbReference type="EMBL" id="KKN64415.1"/>
    </source>
</evidence>
<feature type="domain" description="Metallo-beta-lactamase" evidence="1">
    <location>
        <begin position="29"/>
        <end position="243"/>
    </location>
</feature>
<dbReference type="InterPro" id="IPR001279">
    <property type="entry name" value="Metallo-B-lactamas"/>
</dbReference>
<dbReference type="EMBL" id="LAZR01000556">
    <property type="protein sequence ID" value="KKN64415.1"/>
    <property type="molecule type" value="Genomic_DNA"/>
</dbReference>
<protein>
    <recommendedName>
        <fullName evidence="1">Metallo-beta-lactamase domain-containing protein</fullName>
    </recommendedName>
</protein>
<sequence length="340" mass="39350">MVEDLIITKSGKVNEYLHLIDVKAYGTQRMLSVFLGEFDEGSVLLECGSSLDIKNVLRYFKKNNISLSSFKYLITTHHHFDHNGGLWKLYNELKKHNPNVKILTNTITKELLNDFEHHMKRGSRTYGNLTGVMKPIADSAFQIIEPSTLDNIEIIDTFHIEGSEVRLCIIQTPGHTPDHQSPAFLKDDDLDFIHYGEAVGTIYHKSKLLSMPTSMPIYFNYDKYMRTLESLRNMIPIKAGFGHFGVVQGKKNVRTLLLEHKSFMKIFREKIDEFYNERPETKYVLEKMKPIINPRTDLSIDNNPVLNGITLGIVYGMMVSLGYREISEEELYYYNKFYSL</sequence>
<organism evidence="2">
    <name type="scientific">marine sediment metagenome</name>
    <dbReference type="NCBI Taxonomy" id="412755"/>
    <lineage>
        <taxon>unclassified sequences</taxon>
        <taxon>metagenomes</taxon>
        <taxon>ecological metagenomes</taxon>
    </lineage>
</organism>
<dbReference type="InterPro" id="IPR036866">
    <property type="entry name" value="RibonucZ/Hydroxyglut_hydro"/>
</dbReference>
<dbReference type="SUPFAM" id="SSF56281">
    <property type="entry name" value="Metallo-hydrolase/oxidoreductase"/>
    <property type="match status" value="1"/>
</dbReference>
<dbReference type="Pfam" id="PF00753">
    <property type="entry name" value="Lactamase_B"/>
    <property type="match status" value="1"/>
</dbReference>
<name>A0A0F9S6C4_9ZZZZ</name>